<gene>
    <name evidence="1" type="ORF">L798_14048</name>
</gene>
<dbReference type="AlphaFoldDB" id="A0A067R316"/>
<dbReference type="Proteomes" id="UP000027135">
    <property type="component" value="Unassembled WGS sequence"/>
</dbReference>
<accession>A0A067R316</accession>
<organism evidence="1 2">
    <name type="scientific">Zootermopsis nevadensis</name>
    <name type="common">Dampwood termite</name>
    <dbReference type="NCBI Taxonomy" id="136037"/>
    <lineage>
        <taxon>Eukaryota</taxon>
        <taxon>Metazoa</taxon>
        <taxon>Ecdysozoa</taxon>
        <taxon>Arthropoda</taxon>
        <taxon>Hexapoda</taxon>
        <taxon>Insecta</taxon>
        <taxon>Pterygota</taxon>
        <taxon>Neoptera</taxon>
        <taxon>Polyneoptera</taxon>
        <taxon>Dictyoptera</taxon>
        <taxon>Blattodea</taxon>
        <taxon>Blattoidea</taxon>
        <taxon>Termitoidae</taxon>
        <taxon>Termopsidae</taxon>
        <taxon>Zootermopsis</taxon>
    </lineage>
</organism>
<proteinExistence type="predicted"/>
<dbReference type="InParanoid" id="A0A067R316"/>
<reference evidence="1 2" key="1">
    <citation type="journal article" date="2014" name="Nat. Commun.">
        <title>Molecular traces of alternative social organization in a termite genome.</title>
        <authorList>
            <person name="Terrapon N."/>
            <person name="Li C."/>
            <person name="Robertson H.M."/>
            <person name="Ji L."/>
            <person name="Meng X."/>
            <person name="Booth W."/>
            <person name="Chen Z."/>
            <person name="Childers C.P."/>
            <person name="Glastad K.M."/>
            <person name="Gokhale K."/>
            <person name="Gowin J."/>
            <person name="Gronenberg W."/>
            <person name="Hermansen R.A."/>
            <person name="Hu H."/>
            <person name="Hunt B.G."/>
            <person name="Huylmans A.K."/>
            <person name="Khalil S.M."/>
            <person name="Mitchell R.D."/>
            <person name="Munoz-Torres M.C."/>
            <person name="Mustard J.A."/>
            <person name="Pan H."/>
            <person name="Reese J.T."/>
            <person name="Scharf M.E."/>
            <person name="Sun F."/>
            <person name="Vogel H."/>
            <person name="Xiao J."/>
            <person name="Yang W."/>
            <person name="Yang Z."/>
            <person name="Yang Z."/>
            <person name="Zhou J."/>
            <person name="Zhu J."/>
            <person name="Brent C.S."/>
            <person name="Elsik C.G."/>
            <person name="Goodisman M.A."/>
            <person name="Liberles D.A."/>
            <person name="Roe R.M."/>
            <person name="Vargo E.L."/>
            <person name="Vilcinskas A."/>
            <person name="Wang J."/>
            <person name="Bornberg-Bauer E."/>
            <person name="Korb J."/>
            <person name="Zhang G."/>
            <person name="Liebig J."/>
        </authorList>
    </citation>
    <scope>NUCLEOTIDE SEQUENCE [LARGE SCALE GENOMIC DNA]</scope>
    <source>
        <tissue evidence="1">Whole organism</tissue>
    </source>
</reference>
<dbReference type="EMBL" id="KK853040">
    <property type="protein sequence ID" value="KDR12179.1"/>
    <property type="molecule type" value="Genomic_DNA"/>
</dbReference>
<evidence type="ECO:0000313" key="1">
    <source>
        <dbReference type="EMBL" id="KDR12179.1"/>
    </source>
</evidence>
<sequence>MIIPDTDYNLIQKASRSLCNSLLIRLGANWIPVITDVRSNPSFRLKPKSVTKYLKDVYINANKPVLNSEYNQDNNSVVHHHNIRGLSNKTDQLSVSINNKHTP</sequence>
<protein>
    <submittedName>
        <fullName evidence="1">Uncharacterized protein</fullName>
    </submittedName>
</protein>
<name>A0A067R316_ZOONE</name>
<evidence type="ECO:0000313" key="2">
    <source>
        <dbReference type="Proteomes" id="UP000027135"/>
    </source>
</evidence>
<keyword evidence="2" id="KW-1185">Reference proteome</keyword>